<protein>
    <submittedName>
        <fullName evidence="3">Uncharacterized protein</fullName>
    </submittedName>
</protein>
<dbReference type="RefSeq" id="WP_075947284.1">
    <property type="nucleotide sequence ID" value="NZ_LT629709.1"/>
</dbReference>
<reference evidence="4" key="3">
    <citation type="submission" date="2017-01" db="EMBL/GenBank/DDBJ databases">
        <authorList>
            <person name="Poblete-Castro I."/>
        </authorList>
    </citation>
    <scope>NUCLEOTIDE SEQUENCE [LARGE SCALE GENOMIC DNA]</scope>
    <source>
        <strain evidence="4">DSM 18361 / CCUG 53116 / MT1</strain>
    </source>
</reference>
<evidence type="ECO:0000313" key="2">
    <source>
        <dbReference type="EMBL" id="OLU02289.1"/>
    </source>
</evidence>
<evidence type="ECO:0000313" key="5">
    <source>
        <dbReference type="Proteomes" id="UP000198549"/>
    </source>
</evidence>
<reference evidence="1 6" key="4">
    <citation type="submission" date="2019-09" db="EMBL/GenBank/DDBJ databases">
        <title>Draft genome sequences of 48 bacterial type strains from the CCUG.</title>
        <authorList>
            <person name="Tunovic T."/>
            <person name="Pineiro-Iglesias B."/>
            <person name="Unosson C."/>
            <person name="Inganas E."/>
            <person name="Ohlen M."/>
            <person name="Cardew S."/>
            <person name="Jensie-Markopoulos S."/>
            <person name="Salva-Serra F."/>
            <person name="Jaen-Luchoro D."/>
            <person name="Karlsson R."/>
            <person name="Svensson-Stadler L."/>
            <person name="Chun J."/>
            <person name="Moore E."/>
        </authorList>
    </citation>
    <scope>NUCLEOTIDE SEQUENCE [LARGE SCALE GENOMIC DNA]</scope>
    <source>
        <strain evidence="1 6">CCUG 53116</strain>
    </source>
</reference>
<accession>A0A1H0N829</accession>
<reference evidence="3 5" key="1">
    <citation type="submission" date="2016-10" db="EMBL/GenBank/DDBJ databases">
        <authorList>
            <person name="de Groot N.N."/>
        </authorList>
    </citation>
    <scope>NUCLEOTIDE SEQUENCE [LARGE SCALE GENOMIC DNA]</scope>
    <source>
        <strain evidence="3 5">BS3776</strain>
    </source>
</reference>
<proteinExistence type="predicted"/>
<reference evidence="2" key="2">
    <citation type="submission" date="2017-01" db="EMBL/GenBank/DDBJ databases">
        <authorList>
            <person name="Mah S.A."/>
            <person name="Swanson W.J."/>
            <person name="Moy G.W."/>
            <person name="Vacquier V.D."/>
        </authorList>
    </citation>
    <scope>NUCLEOTIDE SEQUENCE [LARGE SCALE GENOMIC DNA]</scope>
    <source>
        <strain evidence="2">MT1</strain>
    </source>
</reference>
<sequence>MKVTIDNVAHIAEEILVTFSTDIGKAAAIWNGVQPKIGEIHDVELEIEQSVFWGRSAHRASNDDCFIGFVDGLIKLTGNMVSVDAEGMMAFEVAGSVILVEIIGFAGNIPMVVDLYVERVDFFPTGI</sequence>
<name>A0A1H0N829_PSERE</name>
<gene>
    <name evidence="2" type="ORF">BVK86_15675</name>
    <name evidence="1" type="ORF">F7R15_20790</name>
    <name evidence="3" type="ORF">SAMN04490202_2161</name>
</gene>
<evidence type="ECO:0000313" key="3">
    <source>
        <dbReference type="EMBL" id="SDO88864.1"/>
    </source>
</evidence>
<dbReference type="EMBL" id="VZPS01000015">
    <property type="protein sequence ID" value="KAB0483544.1"/>
    <property type="molecule type" value="Genomic_DNA"/>
</dbReference>
<dbReference type="EMBL" id="MSTQ01000008">
    <property type="protein sequence ID" value="OLU02289.1"/>
    <property type="molecule type" value="Genomic_DNA"/>
</dbReference>
<dbReference type="AlphaFoldDB" id="A0A1H0N829"/>
<evidence type="ECO:0000313" key="6">
    <source>
        <dbReference type="Proteomes" id="UP000460142"/>
    </source>
</evidence>
<dbReference type="Proteomes" id="UP000460142">
    <property type="component" value="Unassembled WGS sequence"/>
</dbReference>
<dbReference type="Proteomes" id="UP000186756">
    <property type="component" value="Unassembled WGS sequence"/>
</dbReference>
<organism evidence="3 5">
    <name type="scientific">Pseudomonas reinekei</name>
    <dbReference type="NCBI Taxonomy" id="395598"/>
    <lineage>
        <taxon>Bacteria</taxon>
        <taxon>Pseudomonadati</taxon>
        <taxon>Pseudomonadota</taxon>
        <taxon>Gammaproteobacteria</taxon>
        <taxon>Pseudomonadales</taxon>
        <taxon>Pseudomonadaceae</taxon>
        <taxon>Pseudomonas</taxon>
    </lineage>
</organism>
<dbReference type="OrthoDB" id="7028474at2"/>
<dbReference type="Proteomes" id="UP000198549">
    <property type="component" value="Chromosome I"/>
</dbReference>
<keyword evidence="4" id="KW-1185">Reference proteome</keyword>
<evidence type="ECO:0000313" key="4">
    <source>
        <dbReference type="Proteomes" id="UP000186756"/>
    </source>
</evidence>
<dbReference type="EMBL" id="LT629709">
    <property type="protein sequence ID" value="SDO88864.1"/>
    <property type="molecule type" value="Genomic_DNA"/>
</dbReference>
<evidence type="ECO:0000313" key="1">
    <source>
        <dbReference type="EMBL" id="KAB0483544.1"/>
    </source>
</evidence>